<sequence length="587" mass="65463">MFGNCGKNLIKNSLLLILSMLLPTLGISNSAMAAAQIHAAYSALDISIPINVLENYAQHGFVNTNFAQYYQYIPTNILQELRKILIQPVKISPAVVSEFLDTQQGKFILKRLTELIQTKSDSPASESQNLRTALISAAAEPEGLNLLNLLRKYPQNSISIDVVSGWRIARELEQMISATQKAIATLTQASNLEAALEAATISLENLSKLPQQPNFPIQKQTLKLFDSLRNRHLSTDIYIPNTQNSAPIIVISHGLGLNSSNFRYLGKYLANYGFAVVIPNHPSSYQEKVKSLINSNQVIQAHEFKDRPLDIKYILDQLASDSQFQKRLNFQQVGVFGQSLGGYTALALAGAKINFQQLKKDCDLDKLRNTWNMSLLLQCRALELPNQSEKEYNLQDKRVKAAIAVNPITSSIFGQVGLSQIHTPIMIIGSSEDTVAPALYEQILPFSWLTYPHKYLVMLLGATHFSTIGNSNPESTQISLPKDMVGDASQARRYMNALSLPFFQTYVAKNPEYISYLNAAYFQSISSQSLGLNLVQSFDHIKLAPVLDDHCHKNRPRKKKLSHIIVRFGFWILGIGISLLHLLIFSS</sequence>
<dbReference type="InterPro" id="IPR000073">
    <property type="entry name" value="AB_hydrolase_1"/>
</dbReference>
<accession>A0ABT5A9U6</accession>
<keyword evidence="10" id="KW-1185">Reference proteome</keyword>
<feature type="domain" description="DUF1400" evidence="8">
    <location>
        <begin position="33"/>
        <end position="161"/>
    </location>
</feature>
<reference evidence="9 10" key="1">
    <citation type="submission" date="2023-01" db="EMBL/GenBank/DDBJ databases">
        <title>Genomes from the Australian National Cyanobacteria Reference Collection.</title>
        <authorList>
            <person name="Willis A."/>
            <person name="Lee E.M.F."/>
        </authorList>
    </citation>
    <scope>NUCLEOTIDE SEQUENCE [LARGE SCALE GENOMIC DNA]</scope>
    <source>
        <strain evidence="9 10">CS-537/01</strain>
    </source>
</reference>
<dbReference type="Pfam" id="PF00561">
    <property type="entry name" value="Abhydrolase_1"/>
    <property type="match status" value="1"/>
</dbReference>
<organism evidence="9 10">
    <name type="scientific">Dolichospermum circinale CS-537/01</name>
    <dbReference type="NCBI Taxonomy" id="3021739"/>
    <lineage>
        <taxon>Bacteria</taxon>
        <taxon>Bacillati</taxon>
        <taxon>Cyanobacteriota</taxon>
        <taxon>Cyanophyceae</taxon>
        <taxon>Nostocales</taxon>
        <taxon>Aphanizomenonaceae</taxon>
        <taxon>Dolichospermum</taxon>
        <taxon>Dolichospermum circinale</taxon>
    </lineage>
</organism>
<evidence type="ECO:0000256" key="4">
    <source>
        <dbReference type="SAM" id="Coils"/>
    </source>
</evidence>
<keyword evidence="1 9" id="KW-0378">Hydrolase</keyword>
<evidence type="ECO:0000256" key="1">
    <source>
        <dbReference type="ARBA" id="ARBA00022801"/>
    </source>
</evidence>
<evidence type="ECO:0000256" key="2">
    <source>
        <dbReference type="ARBA" id="ARBA00022963"/>
    </source>
</evidence>
<dbReference type="InterPro" id="IPR029058">
    <property type="entry name" value="AB_hydrolase_fold"/>
</dbReference>
<evidence type="ECO:0000313" key="10">
    <source>
        <dbReference type="Proteomes" id="UP001212123"/>
    </source>
</evidence>
<evidence type="ECO:0000259" key="7">
    <source>
        <dbReference type="Pfam" id="PF00561"/>
    </source>
</evidence>
<keyword evidence="3" id="KW-0443">Lipid metabolism</keyword>
<evidence type="ECO:0000259" key="8">
    <source>
        <dbReference type="Pfam" id="PF07176"/>
    </source>
</evidence>
<feature type="chain" id="PRO_5046468770" evidence="6">
    <location>
        <begin position="34"/>
        <end position="587"/>
    </location>
</feature>
<evidence type="ECO:0000313" key="9">
    <source>
        <dbReference type="EMBL" id="MDB9488733.1"/>
    </source>
</evidence>
<gene>
    <name evidence="9" type="ORF">PN492_19630</name>
</gene>
<comment type="caution">
    <text evidence="9">The sequence shown here is derived from an EMBL/GenBank/DDBJ whole genome shotgun (WGS) entry which is preliminary data.</text>
</comment>
<evidence type="ECO:0000256" key="6">
    <source>
        <dbReference type="SAM" id="SignalP"/>
    </source>
</evidence>
<name>A0ABT5A9U6_9CYAN</name>
<dbReference type="PANTHER" id="PTHR10272">
    <property type="entry name" value="PLATELET-ACTIVATING FACTOR ACETYLHYDROLASE"/>
    <property type="match status" value="1"/>
</dbReference>
<feature type="domain" description="AB hydrolase-1" evidence="7">
    <location>
        <begin position="247"/>
        <end position="350"/>
    </location>
</feature>
<keyword evidence="6" id="KW-0732">Signal</keyword>
<dbReference type="Pfam" id="PF07176">
    <property type="entry name" value="DUF1400"/>
    <property type="match status" value="1"/>
</dbReference>
<dbReference type="PANTHER" id="PTHR10272:SF13">
    <property type="entry name" value="POLY(ETHYLENE TEREPHTHALATE) HYDROLASE"/>
    <property type="match status" value="1"/>
</dbReference>
<keyword evidence="5" id="KW-0812">Transmembrane</keyword>
<dbReference type="GO" id="GO:0016787">
    <property type="term" value="F:hydrolase activity"/>
    <property type="evidence" value="ECO:0007669"/>
    <property type="project" value="UniProtKB-KW"/>
</dbReference>
<keyword evidence="2" id="KW-0442">Lipid degradation</keyword>
<keyword evidence="4" id="KW-0175">Coiled coil</keyword>
<feature type="coiled-coil region" evidence="4">
    <location>
        <begin position="169"/>
        <end position="209"/>
    </location>
</feature>
<evidence type="ECO:0000256" key="3">
    <source>
        <dbReference type="ARBA" id="ARBA00023098"/>
    </source>
</evidence>
<dbReference type="EMBL" id="JAQMTU010000127">
    <property type="protein sequence ID" value="MDB9488733.1"/>
    <property type="molecule type" value="Genomic_DNA"/>
</dbReference>
<dbReference type="Gene3D" id="3.40.50.1820">
    <property type="entry name" value="alpha/beta hydrolase"/>
    <property type="match status" value="1"/>
</dbReference>
<keyword evidence="5" id="KW-1133">Transmembrane helix</keyword>
<protein>
    <submittedName>
        <fullName evidence="9">Alpha/beta fold hydrolase</fullName>
    </submittedName>
</protein>
<feature type="signal peptide" evidence="6">
    <location>
        <begin position="1"/>
        <end position="33"/>
    </location>
</feature>
<proteinExistence type="predicted"/>
<dbReference type="InterPro" id="IPR010802">
    <property type="entry name" value="DUF1400"/>
</dbReference>
<feature type="transmembrane region" description="Helical" evidence="5">
    <location>
        <begin position="564"/>
        <end position="585"/>
    </location>
</feature>
<keyword evidence="5" id="KW-0472">Membrane</keyword>
<dbReference type="SUPFAM" id="SSF53474">
    <property type="entry name" value="alpha/beta-Hydrolases"/>
    <property type="match status" value="1"/>
</dbReference>
<evidence type="ECO:0000256" key="5">
    <source>
        <dbReference type="SAM" id="Phobius"/>
    </source>
</evidence>
<dbReference type="Proteomes" id="UP001212123">
    <property type="component" value="Unassembled WGS sequence"/>
</dbReference>